<feature type="transmembrane region" description="Helical" evidence="1">
    <location>
        <begin position="100"/>
        <end position="118"/>
    </location>
</feature>
<dbReference type="GO" id="GO:0005886">
    <property type="term" value="C:plasma membrane"/>
    <property type="evidence" value="ECO:0007669"/>
    <property type="project" value="TreeGrafter"/>
</dbReference>
<keyword evidence="1" id="KW-1133">Transmembrane helix</keyword>
<dbReference type="PANTHER" id="PTHR35813:SF1">
    <property type="entry name" value="INNER MEMBRANE PROTEIN YBAN"/>
    <property type="match status" value="1"/>
</dbReference>
<reference evidence="2" key="1">
    <citation type="submission" date="2022-06" db="EMBL/GenBank/DDBJ databases">
        <title>Physiological and biochemical characterization and genomic elucidation of a strain of the genus Ensifer adhaerens M8 that combines arsenic oxidation and chromium reduction.</title>
        <authorList>
            <person name="Li X."/>
            <person name="Yu c."/>
        </authorList>
    </citation>
    <scope>NUCLEOTIDE SEQUENCE</scope>
    <source>
        <strain evidence="2">M8</strain>
        <plasmid evidence="2">pA</plasmid>
    </source>
</reference>
<dbReference type="AlphaFoldDB" id="A0A9Q9DC75"/>
<dbReference type="InterPro" id="IPR007401">
    <property type="entry name" value="DUF454"/>
</dbReference>
<dbReference type="RefSeq" id="WP_082572828.1">
    <property type="nucleotide sequence ID" value="NZ_CAXURO020000002.1"/>
</dbReference>
<dbReference type="EMBL" id="CP098808">
    <property type="protein sequence ID" value="USJ26438.1"/>
    <property type="molecule type" value="Genomic_DNA"/>
</dbReference>
<gene>
    <name evidence="2" type="ORF">NE863_20980</name>
</gene>
<dbReference type="Proteomes" id="UP001055460">
    <property type="component" value="Plasmid pA"/>
</dbReference>
<evidence type="ECO:0000256" key="1">
    <source>
        <dbReference type="SAM" id="Phobius"/>
    </source>
</evidence>
<dbReference type="PANTHER" id="PTHR35813">
    <property type="entry name" value="INNER MEMBRANE PROTEIN YBAN"/>
    <property type="match status" value="1"/>
</dbReference>
<sequence>MNPALRLLYLCLAWLMVGLGVIGAFLPILPTTPFLLLAAGLFARASPRLEQWLLNHRVFGAPLRLWREKGAISRRAKTGAVSLMAASFGLFLFFGNPSLSLAAIVAAAMALPALFILTRPAE</sequence>
<name>A0A9Q9DC75_ENSAD</name>
<proteinExistence type="predicted"/>
<protein>
    <submittedName>
        <fullName evidence="2">YbaN family protein</fullName>
    </submittedName>
</protein>
<organism evidence="2 3">
    <name type="scientific">Ensifer adhaerens</name>
    <name type="common">Sinorhizobium morelense</name>
    <dbReference type="NCBI Taxonomy" id="106592"/>
    <lineage>
        <taxon>Bacteria</taxon>
        <taxon>Pseudomonadati</taxon>
        <taxon>Pseudomonadota</taxon>
        <taxon>Alphaproteobacteria</taxon>
        <taxon>Hyphomicrobiales</taxon>
        <taxon>Rhizobiaceae</taxon>
        <taxon>Sinorhizobium/Ensifer group</taxon>
        <taxon>Ensifer</taxon>
    </lineage>
</organism>
<keyword evidence="1" id="KW-0472">Membrane</keyword>
<keyword evidence="1" id="KW-0812">Transmembrane</keyword>
<evidence type="ECO:0000313" key="2">
    <source>
        <dbReference type="EMBL" id="USJ26438.1"/>
    </source>
</evidence>
<dbReference type="PIRSF" id="PIRSF016789">
    <property type="entry name" value="DUF454"/>
    <property type="match status" value="1"/>
</dbReference>
<geneLocation type="plasmid" evidence="2 3">
    <name>pA</name>
</geneLocation>
<feature type="transmembrane region" description="Helical" evidence="1">
    <location>
        <begin position="7"/>
        <end position="28"/>
    </location>
</feature>
<accession>A0A9Q9DC75</accession>
<dbReference type="Pfam" id="PF04304">
    <property type="entry name" value="DUF454"/>
    <property type="match status" value="1"/>
</dbReference>
<keyword evidence="2" id="KW-0614">Plasmid</keyword>
<evidence type="ECO:0000313" key="3">
    <source>
        <dbReference type="Proteomes" id="UP001055460"/>
    </source>
</evidence>